<name>A0AAV4JVA0_9GAST</name>
<evidence type="ECO:0000313" key="2">
    <source>
        <dbReference type="Proteomes" id="UP000762676"/>
    </source>
</evidence>
<evidence type="ECO:0008006" key="3">
    <source>
        <dbReference type="Google" id="ProtNLM"/>
    </source>
</evidence>
<organism evidence="1 2">
    <name type="scientific">Elysia marginata</name>
    <dbReference type="NCBI Taxonomy" id="1093978"/>
    <lineage>
        <taxon>Eukaryota</taxon>
        <taxon>Metazoa</taxon>
        <taxon>Spiralia</taxon>
        <taxon>Lophotrochozoa</taxon>
        <taxon>Mollusca</taxon>
        <taxon>Gastropoda</taxon>
        <taxon>Heterobranchia</taxon>
        <taxon>Euthyneura</taxon>
        <taxon>Panpulmonata</taxon>
        <taxon>Sacoglossa</taxon>
        <taxon>Placobranchoidea</taxon>
        <taxon>Plakobranchidae</taxon>
        <taxon>Elysia</taxon>
    </lineage>
</organism>
<keyword evidence="2" id="KW-1185">Reference proteome</keyword>
<comment type="caution">
    <text evidence="1">The sequence shown here is derived from an EMBL/GenBank/DDBJ whole genome shotgun (WGS) entry which is preliminary data.</text>
</comment>
<proteinExistence type="predicted"/>
<sequence length="286" mass="30901">MRLHGGSPEHENSTKGASVGLQAACVRNRTGYPEAIIGHGQLTWRPSTLGQCEADIATCCPNPLPDPSVPLLVSSSSQLAGLAAAPPAGEERLTKSSTVRVQPSLGLDHPGAPRCLPGSEHSGQEFPVLAEKNSGEKLTPVAVLTQWNPSLTRPGELNAEGQYKTREFIRERATIPPYLLGNTGSLYVFPQLCPGKSVFGKLANKRRMPGWRRSKPKTSRALTGSGIPKLKRTRKELELRKGNFTETDADLDPLMESRRSDQRVVEVNKILGSSAGFVLTLLFSSM</sequence>
<accession>A0AAV4JVA0</accession>
<dbReference type="AlphaFoldDB" id="A0AAV4JVA0"/>
<dbReference type="Proteomes" id="UP000762676">
    <property type="component" value="Unassembled WGS sequence"/>
</dbReference>
<dbReference type="EMBL" id="BMAT01007070">
    <property type="protein sequence ID" value="GFS25658.1"/>
    <property type="molecule type" value="Genomic_DNA"/>
</dbReference>
<evidence type="ECO:0000313" key="1">
    <source>
        <dbReference type="EMBL" id="GFS25658.1"/>
    </source>
</evidence>
<reference evidence="1 2" key="1">
    <citation type="journal article" date="2021" name="Elife">
        <title>Chloroplast acquisition without the gene transfer in kleptoplastic sea slugs, Plakobranchus ocellatus.</title>
        <authorList>
            <person name="Maeda T."/>
            <person name="Takahashi S."/>
            <person name="Yoshida T."/>
            <person name="Shimamura S."/>
            <person name="Takaki Y."/>
            <person name="Nagai Y."/>
            <person name="Toyoda A."/>
            <person name="Suzuki Y."/>
            <person name="Arimoto A."/>
            <person name="Ishii H."/>
            <person name="Satoh N."/>
            <person name="Nishiyama T."/>
            <person name="Hasebe M."/>
            <person name="Maruyama T."/>
            <person name="Minagawa J."/>
            <person name="Obokata J."/>
            <person name="Shigenobu S."/>
        </authorList>
    </citation>
    <scope>NUCLEOTIDE SEQUENCE [LARGE SCALE GENOMIC DNA]</scope>
</reference>
<gene>
    <name evidence="1" type="ORF">ElyMa_003447000</name>
</gene>
<protein>
    <recommendedName>
        <fullName evidence="3">Tantalus-like domain-containing protein</fullName>
    </recommendedName>
</protein>